<dbReference type="AlphaFoldDB" id="M1M313"/>
<dbReference type="EMBL" id="CP003803">
    <property type="protein sequence ID" value="AGF46665.1"/>
    <property type="molecule type" value="Genomic_DNA"/>
</dbReference>
<keyword evidence="7" id="KW-0812">Transmembrane</keyword>
<keyword evidence="7" id="KW-1133">Transmembrane helix</keyword>
<organism evidence="9 10">
    <name type="scientific">Candidatus Kinetoplastidibacterium desouzai TCC079E</name>
    <dbReference type="NCBI Taxonomy" id="1208919"/>
    <lineage>
        <taxon>Bacteria</taxon>
        <taxon>Pseudomonadati</taxon>
        <taxon>Pseudomonadota</taxon>
        <taxon>Betaproteobacteria</taxon>
        <taxon>Candidatus Kinetoplastidibacterium</taxon>
    </lineage>
</organism>
<dbReference type="PATRIC" id="fig|1208919.3.peg.102"/>
<reference evidence="9 10" key="1">
    <citation type="journal article" date="2013" name="Genome Biol. Evol.">
        <title>Genome evolution and phylogenomic analysis of candidatus kinetoplastibacterium, the betaproteobacterial endosymbionts of strigomonas and angomonas.</title>
        <authorList>
            <person name="Alves J.M."/>
            <person name="Serrano M.G."/>
            <person name="Maia da Silva F."/>
            <person name="Voegtly L.J."/>
            <person name="Matveyev A.V."/>
            <person name="Teixeira M.M."/>
            <person name="Camargo E.P."/>
            <person name="Buck G.A."/>
        </authorList>
    </citation>
    <scope>NUCLEOTIDE SEQUENCE [LARGE SCALE GENOMIC DNA]</scope>
    <source>
        <strain evidence="9 10">TCC079E</strain>
    </source>
</reference>
<keyword evidence="4" id="KW-0143">Chaperone</keyword>
<evidence type="ECO:0000313" key="9">
    <source>
        <dbReference type="EMBL" id="AGF46665.1"/>
    </source>
</evidence>
<evidence type="ECO:0000256" key="4">
    <source>
        <dbReference type="ARBA" id="ARBA00023186"/>
    </source>
</evidence>
<dbReference type="GO" id="GO:0003755">
    <property type="term" value="F:peptidyl-prolyl cis-trans isomerase activity"/>
    <property type="evidence" value="ECO:0007669"/>
    <property type="project" value="UniProtKB-KW"/>
</dbReference>
<evidence type="ECO:0000256" key="5">
    <source>
        <dbReference type="ARBA" id="ARBA00023235"/>
    </source>
</evidence>
<dbReference type="HOGENOM" id="CLU_034646_11_0_4"/>
<name>M1M313_9PROT</name>
<evidence type="ECO:0000256" key="3">
    <source>
        <dbReference type="ARBA" id="ARBA00023110"/>
    </source>
</evidence>
<dbReference type="Pfam" id="PF00639">
    <property type="entry name" value="Rotamase"/>
    <property type="match status" value="2"/>
</dbReference>
<dbReference type="KEGG" id="kde:CDSE_0325"/>
<dbReference type="Gene3D" id="1.10.4030.10">
    <property type="entry name" value="Porin chaperone SurA, peptide-binding domain"/>
    <property type="match status" value="1"/>
</dbReference>
<keyword evidence="3 6" id="KW-0697">Rotamase</keyword>
<dbReference type="InterPro" id="IPR000297">
    <property type="entry name" value="PPIase_PpiC"/>
</dbReference>
<keyword evidence="1" id="KW-0732">Signal</keyword>
<keyword evidence="2" id="KW-0574">Periplasm</keyword>
<proteinExistence type="predicted"/>
<dbReference type="InterPro" id="IPR015391">
    <property type="entry name" value="SurA_N"/>
</dbReference>
<dbReference type="PROSITE" id="PS50198">
    <property type="entry name" value="PPIC_PPIASE_2"/>
    <property type="match status" value="2"/>
</dbReference>
<dbReference type="Proteomes" id="UP000011547">
    <property type="component" value="Chromosome"/>
</dbReference>
<evidence type="ECO:0000256" key="2">
    <source>
        <dbReference type="ARBA" id="ARBA00022764"/>
    </source>
</evidence>
<dbReference type="Gene3D" id="3.10.50.40">
    <property type="match status" value="2"/>
</dbReference>
<feature type="transmembrane region" description="Helical" evidence="7">
    <location>
        <begin position="12"/>
        <end position="30"/>
    </location>
</feature>
<evidence type="ECO:0000259" key="8">
    <source>
        <dbReference type="PROSITE" id="PS50198"/>
    </source>
</evidence>
<gene>
    <name evidence="9" type="ORF">CDSE_0325</name>
</gene>
<evidence type="ECO:0000256" key="6">
    <source>
        <dbReference type="PROSITE-ProRule" id="PRU00278"/>
    </source>
</evidence>
<dbReference type="Pfam" id="PF09312">
    <property type="entry name" value="SurA_N"/>
    <property type="match status" value="1"/>
</dbReference>
<dbReference type="eggNOG" id="COG0760">
    <property type="taxonomic scope" value="Bacteria"/>
</dbReference>
<dbReference type="SUPFAM" id="SSF109998">
    <property type="entry name" value="Triger factor/SurA peptide-binding domain-like"/>
    <property type="match status" value="1"/>
</dbReference>
<keyword evidence="5 6" id="KW-0413">Isomerase</keyword>
<evidence type="ECO:0000256" key="1">
    <source>
        <dbReference type="ARBA" id="ARBA00022729"/>
    </source>
</evidence>
<dbReference type="STRING" id="1208919.CDSE_0325"/>
<sequence length="448" mass="51605">MYRVKVLDSIKQNILLFIFMLITFDIFAIHKESNLNVSFCNGIAAVVNGEIITITELDAEENIFRSGSNKQLKKISEYDLRRLALQKLIDKILIRQESNKRNIFVSDNDIYNVVHSIASHNNMTIDKFRVFVEKNGLLWTSYLDSLRDEMYDSFLRKQIFEESSLVNYENNCVKQISNNNIESNRNKLVSLAQIFIRIPENATSSEIDELYKKASILHDDASKNHNFSELAINFSDGIEASSGGFLGKRLLDKWPDVFVENIVSLSNGEISKIIKSSSGFHILKMLDREVDSMSYVSNDKNLVDQFHIKHILVKKSFAITDEEAFLYLSAIRKEIISNCICFEDMAQKYSHDITAPQGGDMGWLTLSEMLPEIAKSVVCLTDNKVSEIITSPIGYHIIKLYSRRLLDIKEDRQEITNNQYLFDLHGKYIFDVWLERIRSQSYIHSNSV</sequence>
<feature type="domain" description="PpiC" evidence="8">
    <location>
        <begin position="303"/>
        <end position="402"/>
    </location>
</feature>
<keyword evidence="7" id="KW-0472">Membrane</keyword>
<feature type="domain" description="PpiC" evidence="8">
    <location>
        <begin position="186"/>
        <end position="287"/>
    </location>
</feature>
<dbReference type="InterPro" id="IPR027304">
    <property type="entry name" value="Trigger_fact/SurA_dom_sf"/>
</dbReference>
<evidence type="ECO:0000313" key="10">
    <source>
        <dbReference type="Proteomes" id="UP000011547"/>
    </source>
</evidence>
<evidence type="ECO:0000256" key="7">
    <source>
        <dbReference type="SAM" id="Phobius"/>
    </source>
</evidence>
<dbReference type="PANTHER" id="PTHR47637:SF1">
    <property type="entry name" value="CHAPERONE SURA"/>
    <property type="match status" value="1"/>
</dbReference>
<dbReference type="SUPFAM" id="SSF54534">
    <property type="entry name" value="FKBP-like"/>
    <property type="match status" value="2"/>
</dbReference>
<accession>M1M313</accession>
<dbReference type="InterPro" id="IPR046357">
    <property type="entry name" value="PPIase_dom_sf"/>
</dbReference>
<dbReference type="EC" id="5.2.1.8" evidence="9"/>
<dbReference type="PANTHER" id="PTHR47637">
    <property type="entry name" value="CHAPERONE SURA"/>
    <property type="match status" value="1"/>
</dbReference>
<keyword evidence="10" id="KW-1185">Reference proteome</keyword>
<protein>
    <submittedName>
        <fullName evidence="9">Peptidyl-prolyl cis-trans isomerase SurA</fullName>
        <ecNumber evidence="9">5.2.1.8</ecNumber>
    </submittedName>
</protein>
<dbReference type="InterPro" id="IPR050280">
    <property type="entry name" value="OMP_Chaperone_SurA"/>
</dbReference>